<reference evidence="2" key="1">
    <citation type="journal article" date="2019" name="Int. J. Syst. Evol. Microbiol.">
        <title>The Global Catalogue of Microorganisms (GCM) 10K type strain sequencing project: providing services to taxonomists for standard genome sequencing and annotation.</title>
        <authorList>
            <consortium name="The Broad Institute Genomics Platform"/>
            <consortium name="The Broad Institute Genome Sequencing Center for Infectious Disease"/>
            <person name="Wu L."/>
            <person name="Ma J."/>
        </authorList>
    </citation>
    <scope>NUCLEOTIDE SEQUENCE [LARGE SCALE GENOMIC DNA]</scope>
    <source>
        <strain evidence="2">KACC 12649</strain>
    </source>
</reference>
<dbReference type="Gene3D" id="1.10.1660.10">
    <property type="match status" value="1"/>
</dbReference>
<organism evidence="1 2">
    <name type="scientific">Massilia niabensis</name>
    <dbReference type="NCBI Taxonomy" id="544910"/>
    <lineage>
        <taxon>Bacteria</taxon>
        <taxon>Pseudomonadati</taxon>
        <taxon>Pseudomonadota</taxon>
        <taxon>Betaproteobacteria</taxon>
        <taxon>Burkholderiales</taxon>
        <taxon>Oxalobacteraceae</taxon>
        <taxon>Telluria group</taxon>
        <taxon>Massilia</taxon>
    </lineage>
</organism>
<dbReference type="Proteomes" id="UP001596050">
    <property type="component" value="Unassembled WGS sequence"/>
</dbReference>
<dbReference type="RefSeq" id="WP_379785958.1">
    <property type="nucleotide sequence ID" value="NZ_JBHSMU010000016.1"/>
</dbReference>
<comment type="caution">
    <text evidence="1">The sequence shown here is derived from an EMBL/GenBank/DDBJ whole genome shotgun (WGS) entry which is preliminary data.</text>
</comment>
<gene>
    <name evidence="1" type="ORF">ACFPN5_21940</name>
</gene>
<sequence>MLANQTLTGVLIDEVALDLDELARACRVEPDWVVRHVQAGVLGAPGSEAPHALASVRFRSVDLARARRLFELERAFDANEELAALVIDLADEVRRLRARLRTLGLPDT</sequence>
<protein>
    <submittedName>
        <fullName evidence="1">MerR family transcriptional regulator</fullName>
    </submittedName>
</protein>
<accession>A0ABW0L9T0</accession>
<dbReference type="EMBL" id="JBHSMU010000016">
    <property type="protein sequence ID" value="MFC5462474.1"/>
    <property type="molecule type" value="Genomic_DNA"/>
</dbReference>
<proteinExistence type="predicted"/>
<name>A0ABW0L9T0_9BURK</name>
<evidence type="ECO:0000313" key="2">
    <source>
        <dbReference type="Proteomes" id="UP001596050"/>
    </source>
</evidence>
<evidence type="ECO:0000313" key="1">
    <source>
        <dbReference type="EMBL" id="MFC5462474.1"/>
    </source>
</evidence>
<keyword evidence="2" id="KW-1185">Reference proteome</keyword>